<keyword evidence="3" id="KW-1185">Reference proteome</keyword>
<protein>
    <submittedName>
        <fullName evidence="2">Uncharacterized protein</fullName>
    </submittedName>
</protein>
<dbReference type="AlphaFoldDB" id="A0AAV7SKR4"/>
<accession>A0AAV7SKR4</accession>
<reference evidence="2" key="1">
    <citation type="journal article" date="2022" name="bioRxiv">
        <title>Sequencing and chromosome-scale assembly of the giantPleurodeles waltlgenome.</title>
        <authorList>
            <person name="Brown T."/>
            <person name="Elewa A."/>
            <person name="Iarovenko S."/>
            <person name="Subramanian E."/>
            <person name="Araus A.J."/>
            <person name="Petzold A."/>
            <person name="Susuki M."/>
            <person name="Suzuki K.-i.T."/>
            <person name="Hayashi T."/>
            <person name="Toyoda A."/>
            <person name="Oliveira C."/>
            <person name="Osipova E."/>
            <person name="Leigh N.D."/>
            <person name="Simon A."/>
            <person name="Yun M.H."/>
        </authorList>
    </citation>
    <scope>NUCLEOTIDE SEQUENCE</scope>
    <source>
        <strain evidence="2">20211129_DDA</strain>
        <tissue evidence="2">Liver</tissue>
    </source>
</reference>
<dbReference type="EMBL" id="JANPWB010000008">
    <property type="protein sequence ID" value="KAJ1164674.1"/>
    <property type="molecule type" value="Genomic_DNA"/>
</dbReference>
<comment type="caution">
    <text evidence="2">The sequence shown here is derived from an EMBL/GenBank/DDBJ whole genome shotgun (WGS) entry which is preliminary data.</text>
</comment>
<proteinExistence type="predicted"/>
<feature type="compositionally biased region" description="Basic and acidic residues" evidence="1">
    <location>
        <begin position="85"/>
        <end position="94"/>
    </location>
</feature>
<evidence type="ECO:0000256" key="1">
    <source>
        <dbReference type="SAM" id="MobiDB-lite"/>
    </source>
</evidence>
<sequence length="151" mass="16451">MGGSNFGECDGASYAEAAPRCPGGTHPSAEGPGEPSEEERPDPEALLETASRTTDVRPLGLFKELHHHSGRPPPEQNDISWRPPDAVKEEDRGQRKPWGARNQEGACAEAGHTLESVATPGEYPELDWLGRKTVTLLFIGTCTEFNWCDIK</sequence>
<dbReference type="Proteomes" id="UP001066276">
    <property type="component" value="Chromosome 4_2"/>
</dbReference>
<evidence type="ECO:0000313" key="3">
    <source>
        <dbReference type="Proteomes" id="UP001066276"/>
    </source>
</evidence>
<name>A0AAV7SKR4_PLEWA</name>
<feature type="region of interest" description="Disordered" evidence="1">
    <location>
        <begin position="1"/>
        <end position="104"/>
    </location>
</feature>
<evidence type="ECO:0000313" key="2">
    <source>
        <dbReference type="EMBL" id="KAJ1164674.1"/>
    </source>
</evidence>
<gene>
    <name evidence="2" type="ORF">NDU88_005108</name>
</gene>
<organism evidence="2 3">
    <name type="scientific">Pleurodeles waltl</name>
    <name type="common">Iberian ribbed newt</name>
    <dbReference type="NCBI Taxonomy" id="8319"/>
    <lineage>
        <taxon>Eukaryota</taxon>
        <taxon>Metazoa</taxon>
        <taxon>Chordata</taxon>
        <taxon>Craniata</taxon>
        <taxon>Vertebrata</taxon>
        <taxon>Euteleostomi</taxon>
        <taxon>Amphibia</taxon>
        <taxon>Batrachia</taxon>
        <taxon>Caudata</taxon>
        <taxon>Salamandroidea</taxon>
        <taxon>Salamandridae</taxon>
        <taxon>Pleurodelinae</taxon>
        <taxon>Pleurodeles</taxon>
    </lineage>
</organism>